<accession>A0ABQ8SET1</accession>
<protein>
    <submittedName>
        <fullName evidence="2">Uncharacterized protein</fullName>
    </submittedName>
</protein>
<reference evidence="2 3" key="1">
    <citation type="journal article" date="2022" name="Allergy">
        <title>Genome assembly and annotation of Periplaneta americana reveal a comprehensive cockroach allergen profile.</title>
        <authorList>
            <person name="Wang L."/>
            <person name="Xiong Q."/>
            <person name="Saelim N."/>
            <person name="Wang L."/>
            <person name="Nong W."/>
            <person name="Wan A.T."/>
            <person name="Shi M."/>
            <person name="Liu X."/>
            <person name="Cao Q."/>
            <person name="Hui J.H.L."/>
            <person name="Sookrung N."/>
            <person name="Leung T.F."/>
            <person name="Tungtrongchitr A."/>
            <person name="Tsui S.K.W."/>
        </authorList>
    </citation>
    <scope>NUCLEOTIDE SEQUENCE [LARGE SCALE GENOMIC DNA]</scope>
    <source>
        <strain evidence="2">PWHHKU_190912</strain>
    </source>
</reference>
<comment type="caution">
    <text evidence="2">The sequence shown here is derived from an EMBL/GenBank/DDBJ whole genome shotgun (WGS) entry which is preliminary data.</text>
</comment>
<sequence>MDRKEDKSKKEKMKKRGKRKERKKERKKDRKEDKGKKERMKDKKKSEERKEDVSEVVLQTFRDDGEGHMYQFEIRNPGPEMTDCETWTLTLREEYRLRVFENKVLRKIFGAKSDEVTGEWRKLHNTELHGLYSSSHIIRNIKSRCLRWVGHVTRMVNPELHIE</sequence>
<evidence type="ECO:0000256" key="1">
    <source>
        <dbReference type="SAM" id="MobiDB-lite"/>
    </source>
</evidence>
<feature type="compositionally biased region" description="Basic and acidic residues" evidence="1">
    <location>
        <begin position="30"/>
        <end position="51"/>
    </location>
</feature>
<dbReference type="EMBL" id="JAJSOF020000029">
    <property type="protein sequence ID" value="KAJ4432626.1"/>
    <property type="molecule type" value="Genomic_DNA"/>
</dbReference>
<evidence type="ECO:0000313" key="3">
    <source>
        <dbReference type="Proteomes" id="UP001148838"/>
    </source>
</evidence>
<keyword evidence="3" id="KW-1185">Reference proteome</keyword>
<name>A0ABQ8SET1_PERAM</name>
<evidence type="ECO:0000313" key="2">
    <source>
        <dbReference type="EMBL" id="KAJ4432626.1"/>
    </source>
</evidence>
<gene>
    <name evidence="2" type="ORF">ANN_21249</name>
</gene>
<feature type="region of interest" description="Disordered" evidence="1">
    <location>
        <begin position="1"/>
        <end position="51"/>
    </location>
</feature>
<feature type="compositionally biased region" description="Basic residues" evidence="1">
    <location>
        <begin position="10"/>
        <end position="29"/>
    </location>
</feature>
<organism evidence="2 3">
    <name type="scientific">Periplaneta americana</name>
    <name type="common">American cockroach</name>
    <name type="synonym">Blatta americana</name>
    <dbReference type="NCBI Taxonomy" id="6978"/>
    <lineage>
        <taxon>Eukaryota</taxon>
        <taxon>Metazoa</taxon>
        <taxon>Ecdysozoa</taxon>
        <taxon>Arthropoda</taxon>
        <taxon>Hexapoda</taxon>
        <taxon>Insecta</taxon>
        <taxon>Pterygota</taxon>
        <taxon>Neoptera</taxon>
        <taxon>Polyneoptera</taxon>
        <taxon>Dictyoptera</taxon>
        <taxon>Blattodea</taxon>
        <taxon>Blattoidea</taxon>
        <taxon>Blattidae</taxon>
        <taxon>Blattinae</taxon>
        <taxon>Periplaneta</taxon>
    </lineage>
</organism>
<dbReference type="Proteomes" id="UP001148838">
    <property type="component" value="Unassembled WGS sequence"/>
</dbReference>
<proteinExistence type="predicted"/>